<organism evidence="1 2">
    <name type="scientific">Methylocella silvestris</name>
    <dbReference type="NCBI Taxonomy" id="199596"/>
    <lineage>
        <taxon>Bacteria</taxon>
        <taxon>Pseudomonadati</taxon>
        <taxon>Pseudomonadota</taxon>
        <taxon>Alphaproteobacteria</taxon>
        <taxon>Hyphomicrobiales</taxon>
        <taxon>Beijerinckiaceae</taxon>
        <taxon>Methylocella</taxon>
    </lineage>
</organism>
<protein>
    <submittedName>
        <fullName evidence="1">Uncharacterized protein</fullName>
    </submittedName>
</protein>
<reference evidence="1 2" key="1">
    <citation type="submission" date="2017-10" db="EMBL/GenBank/DDBJ databases">
        <title>Genome announcement of Methylocella silvestris TVC from permafrost.</title>
        <authorList>
            <person name="Wang J."/>
            <person name="Geng K."/>
            <person name="Ul-Haque F."/>
            <person name="Crombie A.T."/>
            <person name="Street L.E."/>
            <person name="Wookey P.A."/>
            <person name="Murrell J.C."/>
            <person name="Pratscher J."/>
        </authorList>
    </citation>
    <scope>NUCLEOTIDE SEQUENCE [LARGE SCALE GENOMIC DNA]</scope>
    <source>
        <strain evidence="1 2">TVC</strain>
    </source>
</reference>
<evidence type="ECO:0000313" key="2">
    <source>
        <dbReference type="Proteomes" id="UP000236286"/>
    </source>
</evidence>
<proteinExistence type="predicted"/>
<gene>
    <name evidence="1" type="ORF">CR492_08800</name>
</gene>
<evidence type="ECO:0000313" key="1">
    <source>
        <dbReference type="EMBL" id="PNG26214.1"/>
    </source>
</evidence>
<dbReference type="Proteomes" id="UP000236286">
    <property type="component" value="Unassembled WGS sequence"/>
</dbReference>
<dbReference type="OrthoDB" id="8444500at2"/>
<sequence length="229" mass="22832">MCDPITIAGIALGGAGAAANAIGAGKVADATARTLAANLAKQQELDAQASKLNDHSLGLYGDFAGQTAAKSKSLGDYFGQAVQPVATSAANVAPGGSANTQAAESAARGAAQKFSNQQAAAGAKMRAFGDVLGNDALLQGRDASQLGQIADFKRGDTGVMGLQLNQDTHAGDGWDLAGSLASGLGGVGIKAGLSDGWKKLRNSSPLTALFGYDPKDAPQPAGSYNLPFV</sequence>
<accession>A0A2J7THG6</accession>
<comment type="caution">
    <text evidence="1">The sequence shown here is derived from an EMBL/GenBank/DDBJ whole genome shotgun (WGS) entry which is preliminary data.</text>
</comment>
<name>A0A2J7THG6_METSI</name>
<dbReference type="RefSeq" id="WP_102843382.1">
    <property type="nucleotide sequence ID" value="NZ_PDZR01000008.1"/>
</dbReference>
<dbReference type="EMBL" id="PDZR01000008">
    <property type="protein sequence ID" value="PNG26214.1"/>
    <property type="molecule type" value="Genomic_DNA"/>
</dbReference>
<dbReference type="AlphaFoldDB" id="A0A2J7THG6"/>